<dbReference type="Gene3D" id="3.60.20.40">
    <property type="match status" value="1"/>
</dbReference>
<dbReference type="InterPro" id="IPR051792">
    <property type="entry name" value="GGT_bact"/>
</dbReference>
<sequence>MRRPVARNFALLAVGAAVLSVGAAPPSAPHEAPSRHTPKTPVAVGHGGAVSSVDADASAAGIEVLRKGGNAVDAAVATAAALGVTEPYSAGVGGGGYFVYYDARSRTVHTLDGRETAPLTADSGLFLESGEPIPFAEAVSSGLGVGTPGTPATWQRALDKWGERDLSTVLKPAERLARDGFTVDETFRAQTAANESRFRHFPDTAGLFLPGGELPVVGSTFKNPDLARTYKELRREGVDALYRGDIGRDIVRTVDKPPVDPGSGWNARPGELSERDLAAYRVEYRPPTRTSYRGLDVYSVAPSSSGGTTVGEALNILERTDLSDADDVRYLHRFIEASRIAFADRGRWVGDPAFEDVPTRELLSQRFADSRACLIEDDTVLTSPLAPGDPRNPEPCATGGEAAPTTYEGENTTHLTTADRWGNVVAYTLTIEQTGGSGITVPGRGFLLNNELTDFSFAPANPAVHDPNLPGPGKRPRSSISPTIVLDRYDRPVVALGSPGGSTIITTVLQTLTGFLDRGLPLADAIAAPRASQRNTAQTDLEPGLYDSGTRQRLEAIGHSFRENPEIGAATAVQRLPDGRWLAAAEKVRRGGGSAMVVRPTR</sequence>
<dbReference type="InterPro" id="IPR000101">
    <property type="entry name" value="GGT_peptidase"/>
</dbReference>
<gene>
    <name evidence="12" type="primary">ggt</name>
    <name evidence="12" type="ORF">KYY02_20275</name>
</gene>
<comment type="PTM">
    <text evidence="9">Cleaved by autocatalysis into a large and a small subunit.</text>
</comment>
<comment type="catalytic activity">
    <reaction evidence="8 9">
        <text>an N-terminal (5-L-glutamyl)-[peptide] + an alpha-amino acid = 5-L-glutamyl amino acid + an N-terminal L-alpha-aminoacyl-[peptide]</text>
        <dbReference type="Rhea" id="RHEA:23904"/>
        <dbReference type="Rhea" id="RHEA-COMP:9780"/>
        <dbReference type="Rhea" id="RHEA-COMP:9795"/>
        <dbReference type="ChEBI" id="CHEBI:77644"/>
        <dbReference type="ChEBI" id="CHEBI:78597"/>
        <dbReference type="ChEBI" id="CHEBI:78599"/>
        <dbReference type="ChEBI" id="CHEBI:78608"/>
        <dbReference type="EC" id="2.3.2.2"/>
    </reaction>
</comment>
<evidence type="ECO:0000256" key="1">
    <source>
        <dbReference type="ARBA" id="ARBA00001049"/>
    </source>
</evidence>
<feature type="region of interest" description="Disordered" evidence="10">
    <location>
        <begin position="23"/>
        <end position="48"/>
    </location>
</feature>
<dbReference type="InterPro" id="IPR043138">
    <property type="entry name" value="GGT_lsub"/>
</dbReference>
<keyword evidence="7 9" id="KW-0012">Acyltransferase</keyword>
<reference evidence="12 13" key="1">
    <citation type="journal article" date="2021" name="Res Sq">
        <title>Streptomyces Pimoensis sp. nov., Isolated From the Taklimakan Desert in Xinjiang, China.</title>
        <authorList>
            <person name="Zhang P."/>
            <person name="Luo X."/>
            <person name="Luo X."/>
            <person name="Liu Z."/>
            <person name="Xia Z."/>
            <person name="Wan C."/>
            <person name="zhang L."/>
        </authorList>
    </citation>
    <scope>NUCLEOTIDE SEQUENCE [LARGE SCALE GENOMIC DNA]</scope>
    <source>
        <strain evidence="12 13">TRM75549</strain>
    </source>
</reference>
<dbReference type="Pfam" id="PF01019">
    <property type="entry name" value="G_glu_transpept"/>
    <property type="match status" value="1"/>
</dbReference>
<dbReference type="EC" id="2.3.2.2" evidence="9"/>
<evidence type="ECO:0000313" key="12">
    <source>
        <dbReference type="EMBL" id="MEZ3180941.1"/>
    </source>
</evidence>
<dbReference type="PANTHER" id="PTHR43199">
    <property type="entry name" value="GLUTATHIONE HYDROLASE"/>
    <property type="match status" value="1"/>
</dbReference>
<dbReference type="Proteomes" id="UP001567537">
    <property type="component" value="Unassembled WGS sequence"/>
</dbReference>
<evidence type="ECO:0000256" key="2">
    <source>
        <dbReference type="ARBA" id="ARBA00001089"/>
    </source>
</evidence>
<evidence type="ECO:0000256" key="8">
    <source>
        <dbReference type="ARBA" id="ARBA00047417"/>
    </source>
</evidence>
<dbReference type="EMBL" id="JAHWZY010000020">
    <property type="protein sequence ID" value="MEZ3180941.1"/>
    <property type="molecule type" value="Genomic_DNA"/>
</dbReference>
<evidence type="ECO:0000256" key="9">
    <source>
        <dbReference type="RuleBase" id="RU368036"/>
    </source>
</evidence>
<dbReference type="InterPro" id="IPR043137">
    <property type="entry name" value="GGT_ssub_C"/>
</dbReference>
<comment type="catalytic activity">
    <reaction evidence="2 9">
        <text>glutathione + H2O = L-cysteinylglycine + L-glutamate</text>
        <dbReference type="Rhea" id="RHEA:28807"/>
        <dbReference type="ChEBI" id="CHEBI:15377"/>
        <dbReference type="ChEBI" id="CHEBI:29985"/>
        <dbReference type="ChEBI" id="CHEBI:57925"/>
        <dbReference type="ChEBI" id="CHEBI:61694"/>
        <dbReference type="EC" id="3.4.19.13"/>
    </reaction>
</comment>
<organism evidence="12 13">
    <name type="scientific">Streptomyces pimonensis</name>
    <dbReference type="NCBI Taxonomy" id="2860288"/>
    <lineage>
        <taxon>Bacteria</taxon>
        <taxon>Bacillati</taxon>
        <taxon>Actinomycetota</taxon>
        <taxon>Actinomycetes</taxon>
        <taxon>Kitasatosporales</taxon>
        <taxon>Streptomycetaceae</taxon>
        <taxon>Streptomyces</taxon>
    </lineage>
</organism>
<comment type="catalytic activity">
    <reaction evidence="1 9">
        <text>an S-substituted glutathione + H2O = an S-substituted L-cysteinylglycine + L-glutamate</text>
        <dbReference type="Rhea" id="RHEA:59468"/>
        <dbReference type="ChEBI" id="CHEBI:15377"/>
        <dbReference type="ChEBI" id="CHEBI:29985"/>
        <dbReference type="ChEBI" id="CHEBI:90779"/>
        <dbReference type="ChEBI" id="CHEBI:143103"/>
        <dbReference type="EC" id="3.4.19.13"/>
    </reaction>
</comment>
<feature type="region of interest" description="Disordered" evidence="10">
    <location>
        <begin position="382"/>
        <end position="410"/>
    </location>
</feature>
<evidence type="ECO:0000256" key="7">
    <source>
        <dbReference type="ARBA" id="ARBA00023315"/>
    </source>
</evidence>
<comment type="subunit">
    <text evidence="9">This enzyme consists of two polypeptide chains, which are synthesized in precursor form from a single polypeptide.</text>
</comment>
<dbReference type="NCBIfam" id="TIGR00066">
    <property type="entry name" value="g_glut_trans"/>
    <property type="match status" value="1"/>
</dbReference>
<evidence type="ECO:0000256" key="5">
    <source>
        <dbReference type="ARBA" id="ARBA00022801"/>
    </source>
</evidence>
<dbReference type="PRINTS" id="PR01210">
    <property type="entry name" value="GGTRANSPTASE"/>
</dbReference>
<evidence type="ECO:0000256" key="3">
    <source>
        <dbReference type="ARBA" id="ARBA00009381"/>
    </source>
</evidence>
<comment type="pathway">
    <text evidence="9">Sulfur metabolism; glutathione metabolism.</text>
</comment>
<keyword evidence="4 9" id="KW-0808">Transferase</keyword>
<dbReference type="PANTHER" id="PTHR43199:SF1">
    <property type="entry name" value="GLUTATHIONE HYDROLASE PROENZYME"/>
    <property type="match status" value="1"/>
</dbReference>
<dbReference type="GO" id="GO:0103068">
    <property type="term" value="F:leukotriene C4 gamma-glutamyl transferase activity"/>
    <property type="evidence" value="ECO:0007669"/>
    <property type="project" value="UniProtKB-EC"/>
</dbReference>
<proteinExistence type="inferred from homology"/>
<accession>A0ABV4J5N9</accession>
<dbReference type="RefSeq" id="WP_371239999.1">
    <property type="nucleotide sequence ID" value="NZ_JAHWZY010000020.1"/>
</dbReference>
<evidence type="ECO:0000256" key="10">
    <source>
        <dbReference type="SAM" id="MobiDB-lite"/>
    </source>
</evidence>
<protein>
    <recommendedName>
        <fullName evidence="9">Glutathione hydrolase proenzyme</fullName>
        <ecNumber evidence="9">2.3.2.2</ecNumber>
        <ecNumber evidence="9">3.4.19.13</ecNumber>
    </recommendedName>
    <component>
        <recommendedName>
            <fullName evidence="9">Glutathione hydrolase large chain</fullName>
        </recommendedName>
    </component>
    <component>
        <recommendedName>
            <fullName evidence="9">Glutathione hydrolase small chain</fullName>
        </recommendedName>
    </component>
</protein>
<keyword evidence="13" id="KW-1185">Reference proteome</keyword>
<comment type="similarity">
    <text evidence="3 9">Belongs to the gamma-glutamyltransferase family.</text>
</comment>
<dbReference type="InterPro" id="IPR029055">
    <property type="entry name" value="Ntn_hydrolases_N"/>
</dbReference>
<feature type="signal peptide" evidence="11">
    <location>
        <begin position="1"/>
        <end position="23"/>
    </location>
</feature>
<evidence type="ECO:0000256" key="4">
    <source>
        <dbReference type="ARBA" id="ARBA00022679"/>
    </source>
</evidence>
<dbReference type="SUPFAM" id="SSF56235">
    <property type="entry name" value="N-terminal nucleophile aminohydrolases (Ntn hydrolases)"/>
    <property type="match status" value="1"/>
</dbReference>
<evidence type="ECO:0000256" key="11">
    <source>
        <dbReference type="SAM" id="SignalP"/>
    </source>
</evidence>
<name>A0ABV4J5N9_9ACTN</name>
<keyword evidence="5 9" id="KW-0378">Hydrolase</keyword>
<evidence type="ECO:0000256" key="6">
    <source>
        <dbReference type="ARBA" id="ARBA00023145"/>
    </source>
</evidence>
<comment type="caution">
    <text evidence="12">The sequence shown here is derived from an EMBL/GenBank/DDBJ whole genome shotgun (WGS) entry which is preliminary data.</text>
</comment>
<keyword evidence="6 9" id="KW-0865">Zymogen</keyword>
<dbReference type="Gene3D" id="1.10.246.130">
    <property type="match status" value="1"/>
</dbReference>
<keyword evidence="11" id="KW-0732">Signal</keyword>
<keyword evidence="9" id="KW-0317">Glutathione biosynthesis</keyword>
<dbReference type="EC" id="3.4.19.13" evidence="9"/>
<evidence type="ECO:0000313" key="13">
    <source>
        <dbReference type="Proteomes" id="UP001567537"/>
    </source>
</evidence>
<feature type="chain" id="PRO_5045729304" description="Glutathione hydrolase proenzyme" evidence="11">
    <location>
        <begin position="24"/>
        <end position="602"/>
    </location>
</feature>